<feature type="domain" description="Siphovirus-type tail component C-terminal" evidence="2">
    <location>
        <begin position="431"/>
        <end position="490"/>
    </location>
</feature>
<evidence type="ECO:0000259" key="2">
    <source>
        <dbReference type="Pfam" id="PF22768"/>
    </source>
</evidence>
<protein>
    <submittedName>
        <fullName evidence="3">Phage tail protein</fullName>
    </submittedName>
</protein>
<dbReference type="Gene3D" id="2.40.30.200">
    <property type="match status" value="1"/>
</dbReference>
<dbReference type="RefSeq" id="WP_107640206.1">
    <property type="nucleotide sequence ID" value="NZ_PZHX01000010.1"/>
</dbReference>
<comment type="caution">
    <text evidence="3">The sequence shown here is derived from an EMBL/GenBank/DDBJ whole genome shotgun (WGS) entry which is preliminary data.</text>
</comment>
<dbReference type="EMBL" id="PZHX01000010">
    <property type="protein sequence ID" value="PTK30832.1"/>
    <property type="molecule type" value="Genomic_DNA"/>
</dbReference>
<evidence type="ECO:0000313" key="3">
    <source>
        <dbReference type="EMBL" id="PTK30832.1"/>
    </source>
</evidence>
<name>A0A974KZ11_STAHO</name>
<dbReference type="Pfam" id="PF05709">
    <property type="entry name" value="Sipho_tail"/>
    <property type="match status" value="1"/>
</dbReference>
<dbReference type="InterPro" id="IPR054738">
    <property type="entry name" value="Siphovirus-type_tail_C"/>
</dbReference>
<proteinExistence type="predicted"/>
<dbReference type="Pfam" id="PF22768">
    <property type="entry name" value="SPP1_Dit"/>
    <property type="match status" value="1"/>
</dbReference>
<organism evidence="3 4">
    <name type="scientific">Staphylococcus hominis</name>
    <dbReference type="NCBI Taxonomy" id="1290"/>
    <lineage>
        <taxon>Bacteria</taxon>
        <taxon>Bacillati</taxon>
        <taxon>Bacillota</taxon>
        <taxon>Bacilli</taxon>
        <taxon>Bacillales</taxon>
        <taxon>Staphylococcaceae</taxon>
        <taxon>Staphylococcus</taxon>
    </lineage>
</organism>
<dbReference type="Proteomes" id="UP000241540">
    <property type="component" value="Unassembled WGS sequence"/>
</dbReference>
<dbReference type="AlphaFoldDB" id="A0A974KZ11"/>
<dbReference type="InterPro" id="IPR008841">
    <property type="entry name" value="Siphovirus-type_tail_N"/>
</dbReference>
<reference evidence="3 4" key="1">
    <citation type="journal article" date="2016" name="Front. Microbiol.">
        <title>Comprehensive Phylogenetic Analysis of Bovine Non-aureus Staphylococci Species Based on Whole-Genome Sequencing.</title>
        <authorList>
            <person name="Naushad S."/>
            <person name="Barkema H.W."/>
            <person name="Luby C."/>
            <person name="Condas L.A."/>
            <person name="Nobrega D.B."/>
            <person name="Carson D.A."/>
            <person name="De Buck J."/>
        </authorList>
    </citation>
    <scope>NUCLEOTIDE SEQUENCE [LARGE SCALE GENOMIC DNA]</scope>
    <source>
        <strain evidence="3 4">SNUC 5336</strain>
    </source>
</reference>
<dbReference type="InterPro" id="IPR006520">
    <property type="entry name" value="Dit_BPSPP_N"/>
</dbReference>
<dbReference type="NCBIfam" id="TIGR01633">
    <property type="entry name" value="phi3626_gp14_N"/>
    <property type="match status" value="1"/>
</dbReference>
<dbReference type="Gene3D" id="2.60.120.860">
    <property type="match status" value="1"/>
</dbReference>
<evidence type="ECO:0000313" key="4">
    <source>
        <dbReference type="Proteomes" id="UP000241540"/>
    </source>
</evidence>
<sequence length="491" mass="55766">MSNFSFNGKRKSYCDYMDYSTTWGQKREVEITTVKGRDGGVLTSIDNQPREIEVSLLVDAYNNTQTLEHVADDLVEWLTTNEPKPLIFDREPDKVYYAILADGIDKEYFVTFGKATVKFICPDPYKYALEGTKNTAISDQNTLVNAGNADTPIIVQATALKDASYFMVTKGDDDYFMIGDDDLDKPVKDYTPVIFNDEMRSFFNWNKVTSSDINDNVTGGTVGGSLIFSSSKDAFMIDEKSITATSGWNGSMYKHSFSKVTQDFSSTVKIHVNQKNKGATHATQYIYDKDNRVLASIGYSNPRASQNIGTIYVTLFDQNGTQKVIYSHTNAPEFYTWRDIVVYIRLKRIGNTFYIKTWKYKEVNYPDRIIPVDVNERTWQDTGKFYGRPVTAVSAYIAKNSAAPHMPTTILGSYNHEILPKPPKARDMIIKKGDLININMKDKIVTINEEPALNLKTFGSDFFNIEKGATECIIEPPNTFDTTMYWQDRYL</sequence>
<feature type="domain" description="Siphovirus-type tail component RIFT-related" evidence="1">
    <location>
        <begin position="30"/>
        <end position="121"/>
    </location>
</feature>
<gene>
    <name evidence="3" type="ORF">BUZ51_06340</name>
</gene>
<evidence type="ECO:0000259" key="1">
    <source>
        <dbReference type="Pfam" id="PF05709"/>
    </source>
</evidence>
<accession>A0A974KZ11</accession>